<accession>A0A917VL67</accession>
<dbReference type="Gene3D" id="1.10.260.40">
    <property type="entry name" value="lambda repressor-like DNA-binding domains"/>
    <property type="match status" value="1"/>
</dbReference>
<dbReference type="PROSITE" id="PS50943">
    <property type="entry name" value="HTH_CROC1"/>
    <property type="match status" value="1"/>
</dbReference>
<keyword evidence="1" id="KW-0238">DNA-binding</keyword>
<dbReference type="AlphaFoldDB" id="A0A917VL67"/>
<dbReference type="PANTHER" id="PTHR46797">
    <property type="entry name" value="HTH-TYPE TRANSCRIPTIONAL REGULATOR"/>
    <property type="match status" value="1"/>
</dbReference>
<dbReference type="InterPro" id="IPR001387">
    <property type="entry name" value="Cro/C1-type_HTH"/>
</dbReference>
<evidence type="ECO:0000259" key="2">
    <source>
        <dbReference type="PROSITE" id="PS50943"/>
    </source>
</evidence>
<comment type="caution">
    <text evidence="3">The sequence shown here is derived from an EMBL/GenBank/DDBJ whole genome shotgun (WGS) entry which is preliminary data.</text>
</comment>
<gene>
    <name evidence="3" type="ORF">GCM10007964_38090</name>
</gene>
<proteinExistence type="predicted"/>
<dbReference type="InterPro" id="IPR010982">
    <property type="entry name" value="Lambda_DNA-bd_dom_sf"/>
</dbReference>
<dbReference type="RefSeq" id="WP_229691250.1">
    <property type="nucleotide sequence ID" value="NZ_BMNT01000020.1"/>
</dbReference>
<dbReference type="SUPFAM" id="SSF47413">
    <property type="entry name" value="lambda repressor-like DNA-binding domains"/>
    <property type="match status" value="1"/>
</dbReference>
<reference evidence="3" key="2">
    <citation type="submission" date="2020-09" db="EMBL/GenBank/DDBJ databases">
        <authorList>
            <person name="Sun Q."/>
            <person name="Ohkuma M."/>
        </authorList>
    </citation>
    <scope>NUCLEOTIDE SEQUENCE</scope>
    <source>
        <strain evidence="3">JCM 13064</strain>
    </source>
</reference>
<reference evidence="3" key="1">
    <citation type="journal article" date="2014" name="Int. J. Syst. Evol. Microbiol.">
        <title>Complete genome sequence of Corynebacterium casei LMG S-19264T (=DSM 44701T), isolated from a smear-ripened cheese.</title>
        <authorList>
            <consortium name="US DOE Joint Genome Institute (JGI-PGF)"/>
            <person name="Walter F."/>
            <person name="Albersmeier A."/>
            <person name="Kalinowski J."/>
            <person name="Ruckert C."/>
        </authorList>
    </citation>
    <scope>NUCLEOTIDE SEQUENCE</scope>
    <source>
        <strain evidence="3">JCM 13064</strain>
    </source>
</reference>
<dbReference type="InterPro" id="IPR050807">
    <property type="entry name" value="TransReg_Diox_bact_type"/>
</dbReference>
<keyword evidence="4" id="KW-1185">Reference proteome</keyword>
<evidence type="ECO:0000256" key="1">
    <source>
        <dbReference type="ARBA" id="ARBA00023125"/>
    </source>
</evidence>
<dbReference type="GO" id="GO:0005829">
    <property type="term" value="C:cytosol"/>
    <property type="evidence" value="ECO:0007669"/>
    <property type="project" value="TreeGrafter"/>
</dbReference>
<dbReference type="PANTHER" id="PTHR46797:SF1">
    <property type="entry name" value="METHYLPHOSPHONATE SYNTHASE"/>
    <property type="match status" value="1"/>
</dbReference>
<protein>
    <recommendedName>
        <fullName evidence="2">HTH cro/C1-type domain-containing protein</fullName>
    </recommendedName>
</protein>
<organism evidence="3 4">
    <name type="scientific">Sphaerisporangium melleum</name>
    <dbReference type="NCBI Taxonomy" id="321316"/>
    <lineage>
        <taxon>Bacteria</taxon>
        <taxon>Bacillati</taxon>
        <taxon>Actinomycetota</taxon>
        <taxon>Actinomycetes</taxon>
        <taxon>Streptosporangiales</taxon>
        <taxon>Streptosporangiaceae</taxon>
        <taxon>Sphaerisporangium</taxon>
    </lineage>
</organism>
<dbReference type="EMBL" id="BMNT01000020">
    <property type="protein sequence ID" value="GGK91863.1"/>
    <property type="molecule type" value="Genomic_DNA"/>
</dbReference>
<dbReference type="Pfam" id="PF13560">
    <property type="entry name" value="HTH_31"/>
    <property type="match status" value="1"/>
</dbReference>
<dbReference type="GO" id="GO:0003700">
    <property type="term" value="F:DNA-binding transcription factor activity"/>
    <property type="evidence" value="ECO:0007669"/>
    <property type="project" value="TreeGrafter"/>
</dbReference>
<dbReference type="GO" id="GO:0003677">
    <property type="term" value="F:DNA binding"/>
    <property type="evidence" value="ECO:0007669"/>
    <property type="project" value="UniProtKB-KW"/>
</dbReference>
<dbReference type="Proteomes" id="UP000645217">
    <property type="component" value="Unassembled WGS sequence"/>
</dbReference>
<dbReference type="CDD" id="cd00093">
    <property type="entry name" value="HTH_XRE"/>
    <property type="match status" value="1"/>
</dbReference>
<name>A0A917VL67_9ACTN</name>
<dbReference type="SMART" id="SM00530">
    <property type="entry name" value="HTH_XRE"/>
    <property type="match status" value="1"/>
</dbReference>
<feature type="domain" description="HTH cro/C1-type" evidence="2">
    <location>
        <begin position="13"/>
        <end position="68"/>
    </location>
</feature>
<evidence type="ECO:0000313" key="4">
    <source>
        <dbReference type="Proteomes" id="UP000645217"/>
    </source>
</evidence>
<sequence length="116" mass="12976">MSIEYQRALGQRIAQERKRRGLSQPELARLIDRSVAWVSQVEREVRKVDRMSVLEKLAEALDVPLSELAAEAPVVAAAADEIPGTVGLRLVLSRRTRCGWGYARRPSRRPSSTGPR</sequence>
<evidence type="ECO:0000313" key="3">
    <source>
        <dbReference type="EMBL" id="GGK91863.1"/>
    </source>
</evidence>